<feature type="domain" description="AB hydrolase-1" evidence="1">
    <location>
        <begin position="32"/>
        <end position="263"/>
    </location>
</feature>
<dbReference type="Gene3D" id="3.40.50.1820">
    <property type="entry name" value="alpha/beta hydrolase"/>
    <property type="match status" value="1"/>
</dbReference>
<dbReference type="InterPro" id="IPR050471">
    <property type="entry name" value="AB_hydrolase"/>
</dbReference>
<dbReference type="RefSeq" id="WP_131961520.1">
    <property type="nucleotide sequence ID" value="NZ_SMFL01000014.1"/>
</dbReference>
<dbReference type="PANTHER" id="PTHR43433">
    <property type="entry name" value="HYDROLASE, ALPHA/BETA FOLD FAMILY PROTEIN"/>
    <property type="match status" value="1"/>
</dbReference>
<protein>
    <submittedName>
        <fullName evidence="2">Alpha/beta hydrolase</fullName>
    </submittedName>
</protein>
<evidence type="ECO:0000313" key="2">
    <source>
        <dbReference type="EMBL" id="TDE10791.1"/>
    </source>
</evidence>
<dbReference type="AlphaFoldDB" id="A0A4R5DFW5"/>
<keyword evidence="3" id="KW-1185">Reference proteome</keyword>
<dbReference type="GO" id="GO:0016787">
    <property type="term" value="F:hydrolase activity"/>
    <property type="evidence" value="ECO:0007669"/>
    <property type="project" value="UniProtKB-KW"/>
</dbReference>
<keyword evidence="2" id="KW-0378">Hydrolase</keyword>
<name>A0A4R5DFW5_9BACT</name>
<dbReference type="InterPro" id="IPR029058">
    <property type="entry name" value="AB_hydrolase_fold"/>
</dbReference>
<proteinExistence type="predicted"/>
<dbReference type="SUPFAM" id="SSF53474">
    <property type="entry name" value="alpha/beta-Hydrolases"/>
    <property type="match status" value="1"/>
</dbReference>
<accession>A0A4R5DFW5</accession>
<reference evidence="2 3" key="1">
    <citation type="submission" date="2019-03" db="EMBL/GenBank/DDBJ databases">
        <title>Dyadobacter AR-3-6 sp. nov., isolated from arctic soil.</title>
        <authorList>
            <person name="Chaudhary D.K."/>
        </authorList>
    </citation>
    <scope>NUCLEOTIDE SEQUENCE [LARGE SCALE GENOMIC DNA]</scope>
    <source>
        <strain evidence="2 3">AR-3-6</strain>
    </source>
</reference>
<dbReference type="PANTHER" id="PTHR43433:SF10">
    <property type="entry name" value="AB HYDROLASE-1 DOMAIN-CONTAINING PROTEIN"/>
    <property type="match status" value="1"/>
</dbReference>
<dbReference type="PRINTS" id="PR00111">
    <property type="entry name" value="ABHYDROLASE"/>
</dbReference>
<gene>
    <name evidence="2" type="ORF">E0F88_27345</name>
</gene>
<organism evidence="2 3">
    <name type="scientific">Dyadobacter psychrotolerans</name>
    <dbReference type="NCBI Taxonomy" id="2541721"/>
    <lineage>
        <taxon>Bacteria</taxon>
        <taxon>Pseudomonadati</taxon>
        <taxon>Bacteroidota</taxon>
        <taxon>Cytophagia</taxon>
        <taxon>Cytophagales</taxon>
        <taxon>Spirosomataceae</taxon>
        <taxon>Dyadobacter</taxon>
    </lineage>
</organism>
<evidence type="ECO:0000259" key="1">
    <source>
        <dbReference type="Pfam" id="PF00561"/>
    </source>
</evidence>
<dbReference type="Pfam" id="PF00561">
    <property type="entry name" value="Abhydrolase_1"/>
    <property type="match status" value="1"/>
</dbReference>
<dbReference type="InterPro" id="IPR000073">
    <property type="entry name" value="AB_hydrolase_1"/>
</dbReference>
<dbReference type="EMBL" id="SMFL01000014">
    <property type="protein sequence ID" value="TDE10791.1"/>
    <property type="molecule type" value="Genomic_DNA"/>
</dbReference>
<evidence type="ECO:0000313" key="3">
    <source>
        <dbReference type="Proteomes" id="UP000294850"/>
    </source>
</evidence>
<comment type="caution">
    <text evidence="2">The sequence shown here is derived from an EMBL/GenBank/DDBJ whole genome shotgun (WGS) entry which is preliminary data.</text>
</comment>
<sequence>MSNLHLSAETRHVQGGEIKFAYRSFGYRSQVPVIFLQHFTGTMDNWDPLVTNGIALHQQVILFNNAGVGSSSGITPDSVDTMAEDALAFIDSLMLQKIDLLGFSLGGFIAQVIAVKRPDLVRRIVLVGTGPRGSEGLGNLPVTVALASQKEPVERMLFMFFSESENSLRSGRNFLARIFQRVVNRDPEMTEQSIASQQKAIVDWGIARHAGYPDLKNIVHPVLIVNGGYDRIVPIKNSYILFEQLSNAFLHLYPDAAHGALFQYPELFVNQVVNFLKQ</sequence>
<dbReference type="Proteomes" id="UP000294850">
    <property type="component" value="Unassembled WGS sequence"/>
</dbReference>
<dbReference type="OrthoDB" id="9780932at2"/>